<dbReference type="PANTHER" id="PTHR47691:SF3">
    <property type="entry name" value="HTH-TYPE TRANSCRIPTIONAL REGULATOR RV0890C-RELATED"/>
    <property type="match status" value="1"/>
</dbReference>
<dbReference type="PANTHER" id="PTHR47691">
    <property type="entry name" value="REGULATOR-RELATED"/>
    <property type="match status" value="1"/>
</dbReference>
<dbReference type="EMBL" id="JAAGMD010000744">
    <property type="protein sequence ID" value="NEA89610.1"/>
    <property type="molecule type" value="Genomic_DNA"/>
</dbReference>
<feature type="region of interest" description="Disordered" evidence="1">
    <location>
        <begin position="1"/>
        <end position="28"/>
    </location>
</feature>
<sequence>MTVRLGGVEPDRPQARRTHPEAAGPTGYGRALQLARKRSGLTQEQLAAASGVSVRAIRDLELGRASRPRRETTRLLAEALGLTGSHRVLLDQASGHVSVDTTLRQMYEEDAASPPSAMHPLVGRERELDVVAGALLAGRERILSLVGLPGAGKSLLALAVAHRHAAKGGGRVIWLPARAAGGGSAPAAGHGRSLLTSWMLDRLRGDGPLDELAGLIGDRRTLLVVDGYDGPVADGGRLLHLLACCTNLQVLVTMRTPLPVLGVRAVPLAPLPLAGTGAEPGQGAASPAVRLMLAHAAYTRPAMQQTAAVTEAVTGLCGLLDGIPLALHLAAGWLPMYSPEQLLDKARDNPLPLLEPVFAGESEGEADLGALIRGAVGGLRPAQSGVLTALALRRQPSATEEVQRFLGRPPQEVVRALHGLLLRGLIREERLPGGGTAVSVLNLVRHTVLAARERAPRAAVAHV</sequence>
<dbReference type="Gene3D" id="3.40.50.300">
    <property type="entry name" value="P-loop containing nucleotide triphosphate hydrolases"/>
    <property type="match status" value="1"/>
</dbReference>
<dbReference type="SUPFAM" id="SSF47413">
    <property type="entry name" value="lambda repressor-like DNA-binding domains"/>
    <property type="match status" value="1"/>
</dbReference>
<dbReference type="SMART" id="SM00530">
    <property type="entry name" value="HTH_XRE"/>
    <property type="match status" value="1"/>
</dbReference>
<dbReference type="CDD" id="cd00093">
    <property type="entry name" value="HTH_XRE"/>
    <property type="match status" value="1"/>
</dbReference>
<dbReference type="PRINTS" id="PR00364">
    <property type="entry name" value="DISEASERSIST"/>
</dbReference>
<dbReference type="Pfam" id="PF13560">
    <property type="entry name" value="HTH_31"/>
    <property type="match status" value="1"/>
</dbReference>
<evidence type="ECO:0000256" key="1">
    <source>
        <dbReference type="SAM" id="MobiDB-lite"/>
    </source>
</evidence>
<dbReference type="InterPro" id="IPR001387">
    <property type="entry name" value="Cro/C1-type_HTH"/>
</dbReference>
<reference evidence="3" key="1">
    <citation type="submission" date="2020-01" db="EMBL/GenBank/DDBJ databases">
        <title>Insect and environment-associated Actinomycetes.</title>
        <authorList>
            <person name="Currrie C."/>
            <person name="Chevrette M."/>
            <person name="Carlson C."/>
            <person name="Stubbendieck R."/>
            <person name="Wendt-Pienkowski E."/>
        </authorList>
    </citation>
    <scope>NUCLEOTIDE SEQUENCE</scope>
    <source>
        <strain evidence="3">SID14436</strain>
    </source>
</reference>
<dbReference type="InterPro" id="IPR010982">
    <property type="entry name" value="Lambda_DNA-bd_dom_sf"/>
</dbReference>
<proteinExistence type="predicted"/>
<dbReference type="PROSITE" id="PS50943">
    <property type="entry name" value="HTH_CROC1"/>
    <property type="match status" value="1"/>
</dbReference>
<feature type="domain" description="HTH cro/C1-type" evidence="2">
    <location>
        <begin position="32"/>
        <end position="87"/>
    </location>
</feature>
<protein>
    <submittedName>
        <fullName evidence="3">XRE family transcriptional regulator</fullName>
    </submittedName>
</protein>
<feature type="compositionally biased region" description="Basic and acidic residues" evidence="1">
    <location>
        <begin position="9"/>
        <end position="20"/>
    </location>
</feature>
<evidence type="ECO:0000313" key="3">
    <source>
        <dbReference type="EMBL" id="NEA89610.1"/>
    </source>
</evidence>
<dbReference type="SUPFAM" id="SSF52540">
    <property type="entry name" value="P-loop containing nucleoside triphosphate hydrolases"/>
    <property type="match status" value="1"/>
</dbReference>
<organism evidence="3">
    <name type="scientific">Streptomyces sp. SID14436</name>
    <dbReference type="NCBI Taxonomy" id="2706070"/>
    <lineage>
        <taxon>Bacteria</taxon>
        <taxon>Bacillati</taxon>
        <taxon>Actinomycetota</taxon>
        <taxon>Actinomycetes</taxon>
        <taxon>Kitasatosporales</taxon>
        <taxon>Streptomycetaceae</taxon>
        <taxon>Streptomyces</taxon>
    </lineage>
</organism>
<dbReference type="Gene3D" id="1.10.260.40">
    <property type="entry name" value="lambda repressor-like DNA-binding domains"/>
    <property type="match status" value="1"/>
</dbReference>
<dbReference type="InterPro" id="IPR027417">
    <property type="entry name" value="P-loop_NTPase"/>
</dbReference>
<evidence type="ECO:0000259" key="2">
    <source>
        <dbReference type="PROSITE" id="PS50943"/>
    </source>
</evidence>
<dbReference type="RefSeq" id="WP_164438867.1">
    <property type="nucleotide sequence ID" value="NZ_JAAGMD010000744.1"/>
</dbReference>
<comment type="caution">
    <text evidence="3">The sequence shown here is derived from an EMBL/GenBank/DDBJ whole genome shotgun (WGS) entry which is preliminary data.</text>
</comment>
<name>A0A6G3R2F6_9ACTN</name>
<accession>A0A6G3R2F6</accession>
<dbReference type="GO" id="GO:0003677">
    <property type="term" value="F:DNA binding"/>
    <property type="evidence" value="ECO:0007669"/>
    <property type="project" value="InterPro"/>
</dbReference>
<dbReference type="AlphaFoldDB" id="A0A6G3R2F6"/>
<gene>
    <name evidence="3" type="ORF">G3I53_27085</name>
</gene>